<dbReference type="EMBL" id="MT143151">
    <property type="protein sequence ID" value="QJA93467.1"/>
    <property type="molecule type" value="Genomic_DNA"/>
</dbReference>
<gene>
    <name evidence="2" type="ORF">MM415A01474_0020</name>
    <name evidence="3" type="ORF">MM415B04215_0009</name>
    <name evidence="1" type="ORF">TM448A01146_0006</name>
</gene>
<proteinExistence type="predicted"/>
<evidence type="ECO:0000313" key="2">
    <source>
        <dbReference type="EMBL" id="QJA76651.1"/>
    </source>
</evidence>
<organism evidence="1">
    <name type="scientific">viral metagenome</name>
    <dbReference type="NCBI Taxonomy" id="1070528"/>
    <lineage>
        <taxon>unclassified sequences</taxon>
        <taxon>metagenomes</taxon>
        <taxon>organismal metagenomes</taxon>
    </lineage>
</organism>
<evidence type="ECO:0000313" key="1">
    <source>
        <dbReference type="EMBL" id="QJA48735.1"/>
    </source>
</evidence>
<dbReference type="EMBL" id="MT142235">
    <property type="protein sequence ID" value="QJA76651.1"/>
    <property type="molecule type" value="Genomic_DNA"/>
</dbReference>
<dbReference type="EMBL" id="MT144101">
    <property type="protein sequence ID" value="QJA48735.1"/>
    <property type="molecule type" value="Genomic_DNA"/>
</dbReference>
<evidence type="ECO:0000313" key="3">
    <source>
        <dbReference type="EMBL" id="QJA93467.1"/>
    </source>
</evidence>
<sequence length="58" mass="6823">MRGTIAKRIRKIVYNEGSRRNTDRYIITRDGVVICTGHRKKYLVMKTIYKGDKHAIEV</sequence>
<name>A0A6H1ZN83_9ZZZZ</name>
<protein>
    <submittedName>
        <fullName evidence="1">Uncharacterized protein</fullName>
    </submittedName>
</protein>
<accession>A0A6H1ZN83</accession>
<reference evidence="1" key="1">
    <citation type="submission" date="2020-03" db="EMBL/GenBank/DDBJ databases">
        <title>The deep terrestrial virosphere.</title>
        <authorList>
            <person name="Holmfeldt K."/>
            <person name="Nilsson E."/>
            <person name="Simone D."/>
            <person name="Lopez-Fernandez M."/>
            <person name="Wu X."/>
            <person name="de Brujin I."/>
            <person name="Lundin D."/>
            <person name="Andersson A."/>
            <person name="Bertilsson S."/>
            <person name="Dopson M."/>
        </authorList>
    </citation>
    <scope>NUCLEOTIDE SEQUENCE</scope>
    <source>
        <strain evidence="2">MM415A01474</strain>
        <strain evidence="3">MM415B04215</strain>
        <strain evidence="1">TM448A01146</strain>
    </source>
</reference>
<dbReference type="AlphaFoldDB" id="A0A6H1ZN83"/>